<evidence type="ECO:0000313" key="2">
    <source>
        <dbReference type="EMBL" id="CAA9559315.1"/>
    </source>
</evidence>
<dbReference type="Gene3D" id="2.60.200.40">
    <property type="match status" value="1"/>
</dbReference>
<accession>A0A6J4USP6</accession>
<dbReference type="Gene3D" id="3.40.50.10330">
    <property type="entry name" value="Probable inorganic polyphosphate/atp-NAD kinase, domain 1"/>
    <property type="match status" value="1"/>
</dbReference>
<dbReference type="InterPro" id="IPR016064">
    <property type="entry name" value="NAD/diacylglycerol_kinase_sf"/>
</dbReference>
<dbReference type="InterPro" id="IPR001206">
    <property type="entry name" value="Diacylglycerol_kinase_cat_dom"/>
</dbReference>
<protein>
    <recommendedName>
        <fullName evidence="1">DAGKc domain-containing protein</fullName>
    </recommendedName>
</protein>
<organism evidence="2">
    <name type="scientific">uncultured Truepera sp</name>
    <dbReference type="NCBI Taxonomy" id="543023"/>
    <lineage>
        <taxon>Bacteria</taxon>
        <taxon>Thermotogati</taxon>
        <taxon>Deinococcota</taxon>
        <taxon>Deinococci</taxon>
        <taxon>Trueperales</taxon>
        <taxon>Trueperaceae</taxon>
        <taxon>Truepera</taxon>
        <taxon>environmental samples</taxon>
    </lineage>
</organism>
<dbReference type="InterPro" id="IPR045540">
    <property type="entry name" value="YegS/DAGK_C"/>
</dbReference>
<sequence length="231" mass="25325">MPLALAPLGTANNIARTLGLKDTTENLLRGLAAPQKRPFDLGLIHAPWGASLFLEAFGFGMFAQGLAFYRPDAPKSLLRAARAAVRTLKHYEAREWLLELDGEDLSNRYLMGELMNTAAMGLRLRLAPGADPSDGVFDLVLVREDKSVGIDDYIVKLTAGHLENLPNVTVRRGRRLKLQWDGLPLHFDEEIRGAEDGSVLGGSEGGALVVEMQPGALELWLPQTIHPEERP</sequence>
<dbReference type="Pfam" id="PF19279">
    <property type="entry name" value="YegS_C"/>
    <property type="match status" value="1"/>
</dbReference>
<dbReference type="GO" id="GO:0016301">
    <property type="term" value="F:kinase activity"/>
    <property type="evidence" value="ECO:0007669"/>
    <property type="project" value="InterPro"/>
</dbReference>
<name>A0A6J4USP6_9DEIN</name>
<dbReference type="InterPro" id="IPR017438">
    <property type="entry name" value="ATP-NAD_kinase_N"/>
</dbReference>
<gene>
    <name evidence="2" type="ORF">AVDCRST_MAG86-474</name>
</gene>
<reference evidence="2" key="1">
    <citation type="submission" date="2020-02" db="EMBL/GenBank/DDBJ databases">
        <authorList>
            <person name="Meier V. D."/>
        </authorList>
    </citation>
    <scope>NUCLEOTIDE SEQUENCE</scope>
    <source>
        <strain evidence="2">AVDCRST_MAG86</strain>
    </source>
</reference>
<evidence type="ECO:0000259" key="1">
    <source>
        <dbReference type="PROSITE" id="PS50146"/>
    </source>
</evidence>
<feature type="domain" description="DAGKc" evidence="1">
    <location>
        <begin position="1"/>
        <end position="49"/>
    </location>
</feature>
<dbReference type="SUPFAM" id="SSF111331">
    <property type="entry name" value="NAD kinase/diacylglycerol kinase-like"/>
    <property type="match status" value="1"/>
</dbReference>
<dbReference type="EMBL" id="CADCWP010000033">
    <property type="protein sequence ID" value="CAA9559315.1"/>
    <property type="molecule type" value="Genomic_DNA"/>
</dbReference>
<dbReference type="PROSITE" id="PS50146">
    <property type="entry name" value="DAGK"/>
    <property type="match status" value="1"/>
</dbReference>
<proteinExistence type="predicted"/>
<dbReference type="AlphaFoldDB" id="A0A6J4USP6"/>